<dbReference type="PANTHER" id="PTHR24359:SF37">
    <property type="entry name" value="PROTEIN KINASE DOMAIN-CONTAINING PROTEIN"/>
    <property type="match status" value="1"/>
</dbReference>
<accession>A0A8H4PD57</accession>
<dbReference type="PROSITE" id="PS50011">
    <property type="entry name" value="PROTEIN_KINASE_DOM"/>
    <property type="match status" value="1"/>
</dbReference>
<dbReference type="GO" id="GO:0004674">
    <property type="term" value="F:protein serine/threonine kinase activity"/>
    <property type="evidence" value="ECO:0007669"/>
    <property type="project" value="TreeGrafter"/>
</dbReference>
<name>A0A8H4PD57_9HYPO</name>
<dbReference type="Pfam" id="PF00069">
    <property type="entry name" value="Pkinase"/>
    <property type="match status" value="1"/>
</dbReference>
<dbReference type="InterPro" id="IPR011009">
    <property type="entry name" value="Kinase-like_dom_sf"/>
</dbReference>
<evidence type="ECO:0000259" key="2">
    <source>
        <dbReference type="PROSITE" id="PS50011"/>
    </source>
</evidence>
<dbReference type="InterPro" id="IPR000719">
    <property type="entry name" value="Prot_kinase_dom"/>
</dbReference>
<dbReference type="GO" id="GO:0005524">
    <property type="term" value="F:ATP binding"/>
    <property type="evidence" value="ECO:0007669"/>
    <property type="project" value="InterPro"/>
</dbReference>
<evidence type="ECO:0000313" key="4">
    <source>
        <dbReference type="Proteomes" id="UP000605986"/>
    </source>
</evidence>
<dbReference type="AlphaFoldDB" id="A0A8H4PD57"/>
<feature type="region of interest" description="Disordered" evidence="1">
    <location>
        <begin position="1"/>
        <end position="21"/>
    </location>
</feature>
<feature type="domain" description="Protein kinase" evidence="2">
    <location>
        <begin position="309"/>
        <end position="699"/>
    </location>
</feature>
<organism evidence="3 4">
    <name type="scientific">Fusarium austroafricanum</name>
    <dbReference type="NCBI Taxonomy" id="2364996"/>
    <lineage>
        <taxon>Eukaryota</taxon>
        <taxon>Fungi</taxon>
        <taxon>Dikarya</taxon>
        <taxon>Ascomycota</taxon>
        <taxon>Pezizomycotina</taxon>
        <taxon>Sordariomycetes</taxon>
        <taxon>Hypocreomycetidae</taxon>
        <taxon>Hypocreales</taxon>
        <taxon>Nectriaceae</taxon>
        <taxon>Fusarium</taxon>
        <taxon>Fusarium concolor species complex</taxon>
    </lineage>
</organism>
<dbReference type="SUPFAM" id="SSF56112">
    <property type="entry name" value="Protein kinase-like (PK-like)"/>
    <property type="match status" value="1"/>
</dbReference>
<dbReference type="SMART" id="SM00220">
    <property type="entry name" value="S_TKc"/>
    <property type="match status" value="1"/>
</dbReference>
<evidence type="ECO:0000313" key="3">
    <source>
        <dbReference type="EMBL" id="KAF4456332.1"/>
    </source>
</evidence>
<proteinExistence type="predicted"/>
<dbReference type="EMBL" id="JAADJG010000061">
    <property type="protein sequence ID" value="KAF4456332.1"/>
    <property type="molecule type" value="Genomic_DNA"/>
</dbReference>
<gene>
    <name evidence="3" type="ORF">F53441_1491</name>
</gene>
<dbReference type="OrthoDB" id="4062651at2759"/>
<comment type="caution">
    <text evidence="3">The sequence shown here is derived from an EMBL/GenBank/DDBJ whole genome shotgun (WGS) entry which is preliminary data.</text>
</comment>
<evidence type="ECO:0000256" key="1">
    <source>
        <dbReference type="SAM" id="MobiDB-lite"/>
    </source>
</evidence>
<feature type="compositionally biased region" description="Basic and acidic residues" evidence="1">
    <location>
        <begin position="1"/>
        <end position="13"/>
    </location>
</feature>
<reference evidence="3" key="1">
    <citation type="submission" date="2020-01" db="EMBL/GenBank/DDBJ databases">
        <title>Identification and distribution of gene clusters putatively required for synthesis of sphingolipid metabolism inhibitors in phylogenetically diverse species of the filamentous fungus Fusarium.</title>
        <authorList>
            <person name="Kim H.-S."/>
            <person name="Busman M."/>
            <person name="Brown D.W."/>
            <person name="Divon H."/>
            <person name="Uhlig S."/>
            <person name="Proctor R.H."/>
        </authorList>
    </citation>
    <scope>NUCLEOTIDE SEQUENCE</scope>
    <source>
        <strain evidence="3">NRRL 53441</strain>
    </source>
</reference>
<keyword evidence="3" id="KW-0808">Transferase</keyword>
<protein>
    <submittedName>
        <fullName evidence="3">Kinase-like protein</fullName>
    </submittedName>
</protein>
<dbReference type="CDD" id="cd00180">
    <property type="entry name" value="PKc"/>
    <property type="match status" value="1"/>
</dbReference>
<keyword evidence="3" id="KW-0418">Kinase</keyword>
<sequence>MDLRMSLRLKETPARTTTQSEPILSSSHFKIETFHLGEAPKAKTSPKDSIGPHQGPIDPDQEHHQAYLHRSRTEGHNPILTERAIKSNAHVKSRVQSRVKDLGNKLRVPGRISGPFRSEDLKTRILNATVVSDQPEYLDRIFLPSQALTRLLSEEAVGKELAKCNRWLKSTIIRRLRPQGLNIESEAGRICGKRVIHDGTEAEAEYKTYKRIFAILVLLKRPSLIIPFLDQEVCDDDLPLHLDDKENPKTWKVLQKDKREISLYGPRAFKKSFYMKFIDWQWVVLAPFFDCETNGKPQSLLGQHVPPFIAWTPMSAGGGYGELFKVEIHPSHHNFNASLTPRNTQQVFAIKQVRPEAFRGTLKVNPEDEATILRKVKDRHLHIISLLATYKQLGAYHFIFPYAKADLLRYWEEVNSEPPEVDRERALVWLAGQCQGLAEGLAYIHRYETASFKCLLSPSSFPLPSPSLVQKHGEKEIRRLFGRHGDIKPENILWFPDTDSPLEALGGVLKITDFGFTEFSTKREVDRYRRGYAPNSPTYRAPEIDLPYSSGLVSPSYDIWTLGCVYFEFLTWWLGGWSYVEKFAQQRLDCDPFWWRGRTDKYRTDIFFSVIKDDKTGEDKAQVTITIVSVLTVYEPQFMDEVHNHRKSNGFVREFLKVIQTQMLIVECQMGDGTKQGRASAKNVAKELDNIRKKHLQGS</sequence>
<keyword evidence="4" id="KW-1185">Reference proteome</keyword>
<feature type="region of interest" description="Disordered" evidence="1">
    <location>
        <begin position="39"/>
        <end position="64"/>
    </location>
</feature>
<dbReference type="PANTHER" id="PTHR24359">
    <property type="entry name" value="SERINE/THREONINE-PROTEIN KINASE SBK1"/>
    <property type="match status" value="1"/>
</dbReference>
<dbReference type="Proteomes" id="UP000605986">
    <property type="component" value="Unassembled WGS sequence"/>
</dbReference>
<dbReference type="Gene3D" id="1.10.510.10">
    <property type="entry name" value="Transferase(Phosphotransferase) domain 1"/>
    <property type="match status" value="1"/>
</dbReference>